<keyword evidence="1" id="KW-0614">Plasmid</keyword>
<organism evidence="1 2">
    <name type="scientific">Borreliella americana</name>
    <dbReference type="NCBI Taxonomy" id="478807"/>
    <lineage>
        <taxon>Bacteria</taxon>
        <taxon>Pseudomonadati</taxon>
        <taxon>Spirochaetota</taxon>
        <taxon>Spirochaetia</taxon>
        <taxon>Spirochaetales</taxon>
        <taxon>Borreliaceae</taxon>
        <taxon>Borreliella</taxon>
    </lineage>
</organism>
<name>A0ACD5G609_9SPIR</name>
<proteinExistence type="predicted"/>
<protein>
    <submittedName>
        <fullName evidence="1">Chromosome replication/partitioning protein</fullName>
    </submittedName>
</protein>
<dbReference type="EMBL" id="CP179252">
    <property type="protein sequence ID" value="XOU08910.1"/>
    <property type="molecule type" value="Genomic_DNA"/>
</dbReference>
<evidence type="ECO:0000313" key="1">
    <source>
        <dbReference type="EMBL" id="XOU08910.1"/>
    </source>
</evidence>
<dbReference type="Proteomes" id="UP001305925">
    <property type="component" value="Plasmid lp36"/>
</dbReference>
<sequence>MSKKKSMLKVNSRIPGQDFNYFINPNEVQASRKEEYDRLVIKLQSNLKAEIYTIVERIKIFRKINKDKLYVEGGFKSFREFLYKFKFAKTQIYKYIRLAVAIESGLIEEGYIISNGVQAAIDYIKTNKNVSISNKLNEENLIKPLTLRFKDKESYDFYKENIKFTEFFLQSIFLNEKDLIEKFKNKFNNQ</sequence>
<reference evidence="1" key="1">
    <citation type="submission" date="2024-11" db="EMBL/GenBank/DDBJ databases">
        <title>Sequencing of Borrelia variable plasmids from multiple Borrelia sensu lato isolates.</title>
        <authorList>
            <person name="Mongodin E.F."/>
            <person name="Rudenko N."/>
            <person name="Fraser C.M."/>
            <person name="Schutzer S."/>
            <person name="Luft B."/>
            <person name="Morgan R."/>
            <person name="Casjens S."/>
            <person name="Qiu W."/>
        </authorList>
    </citation>
    <scope>NUCLEOTIDE SEQUENCE</scope>
    <source>
        <strain evidence="1">SCW30h</strain>
    </source>
</reference>
<keyword evidence="2" id="KW-1185">Reference proteome</keyword>
<accession>A0ACD5G609</accession>
<geneLocation type="plasmid" evidence="1 2">
    <name>lp36</name>
</geneLocation>
<gene>
    <name evidence="1" type="ORF">QIA00_04910</name>
</gene>
<evidence type="ECO:0000313" key="2">
    <source>
        <dbReference type="Proteomes" id="UP001305925"/>
    </source>
</evidence>